<proteinExistence type="predicted"/>
<dbReference type="Proteomes" id="UP000830671">
    <property type="component" value="Chromosome 5"/>
</dbReference>
<accession>A0A9Q8SWL1</accession>
<evidence type="ECO:0000256" key="1">
    <source>
        <dbReference type="SAM" id="MobiDB-lite"/>
    </source>
</evidence>
<organism evidence="2 3">
    <name type="scientific">Colletotrichum lupini</name>
    <dbReference type="NCBI Taxonomy" id="145971"/>
    <lineage>
        <taxon>Eukaryota</taxon>
        <taxon>Fungi</taxon>
        <taxon>Dikarya</taxon>
        <taxon>Ascomycota</taxon>
        <taxon>Pezizomycotina</taxon>
        <taxon>Sordariomycetes</taxon>
        <taxon>Hypocreomycetidae</taxon>
        <taxon>Glomerellales</taxon>
        <taxon>Glomerellaceae</taxon>
        <taxon>Colletotrichum</taxon>
        <taxon>Colletotrichum acutatum species complex</taxon>
    </lineage>
</organism>
<dbReference type="GeneID" id="73344411"/>
<feature type="compositionally biased region" description="Basic and acidic residues" evidence="1">
    <location>
        <begin position="1"/>
        <end position="13"/>
    </location>
</feature>
<dbReference type="EMBL" id="CP019477">
    <property type="protein sequence ID" value="UQC84929.1"/>
    <property type="molecule type" value="Genomic_DNA"/>
</dbReference>
<feature type="region of interest" description="Disordered" evidence="1">
    <location>
        <begin position="445"/>
        <end position="471"/>
    </location>
</feature>
<evidence type="ECO:0000313" key="3">
    <source>
        <dbReference type="Proteomes" id="UP000830671"/>
    </source>
</evidence>
<dbReference type="AlphaFoldDB" id="A0A9Q8SWL1"/>
<feature type="region of interest" description="Disordered" evidence="1">
    <location>
        <begin position="1"/>
        <end position="30"/>
    </location>
</feature>
<evidence type="ECO:0000313" key="2">
    <source>
        <dbReference type="EMBL" id="UQC84929.1"/>
    </source>
</evidence>
<dbReference type="KEGG" id="clup:CLUP02_10425"/>
<keyword evidence="3" id="KW-1185">Reference proteome</keyword>
<dbReference type="RefSeq" id="XP_049146546.1">
    <property type="nucleotide sequence ID" value="XM_049289401.1"/>
</dbReference>
<name>A0A9Q8SWL1_9PEZI</name>
<gene>
    <name evidence="2" type="ORF">CLUP02_10425</name>
</gene>
<reference evidence="2" key="1">
    <citation type="journal article" date="2021" name="Mol. Plant Microbe Interact.">
        <title>Complete Genome Sequence of the Plant-Pathogenic Fungus Colletotrichum lupini.</title>
        <authorList>
            <person name="Baroncelli R."/>
            <person name="Pensec F."/>
            <person name="Da Lio D."/>
            <person name="Boufleur T."/>
            <person name="Vicente I."/>
            <person name="Sarrocco S."/>
            <person name="Picot A."/>
            <person name="Baraldi E."/>
            <person name="Sukno S."/>
            <person name="Thon M."/>
            <person name="Le Floch G."/>
        </authorList>
    </citation>
    <scope>NUCLEOTIDE SEQUENCE</scope>
    <source>
        <strain evidence="2">IMI 504893</strain>
    </source>
</reference>
<sequence length="550" mass="60770">MQHGSRVIDKTDLTGRGLPTFSPSHSRPIHGSHRNFGKNNLDHHLHRTFLELLSTHLLDSTFRNIQASHLFSNLATCEYLPTPILPNPAKPFQLRLSTTTAWAKKILFVKNSYSASSVSSSPSSSAQNPACVPYRALVQWRPLWTPRRLRHSDSATRRKRNIIGTSSQPAQNIPQTAERLVNTDSTLRPAALRCLAQTPRLSYRLPKTGLFLKRVPPLTLWLSTERNTGTHRTNGLRRPSTPISIPRLFFSFHFLNPLSPLFRLLGTLVVHSSFHDAQERKLSSAAGIPVLSLAERRLLHLQATLHFSSLAPLPANVPCAHGVPESLMQVIPGCCWLAISCWLLQVAAQVFLQTKQNNQPKVSVQTSPLVCVSLSEFSAPASAFLSMSKAACPRTFVSSSPPLVPYYPATPSHWLALLCFAAAQSSHRCCCARLCLCKRKAEPEQTNSAAPSDGARANKKHQGTQVRPRRDPLQVSYTGAIRYPPCTGNPRGGKTVTCFQMRQNKKSQKSIGQERPEADYRCGVSHSHLLITATAAAALVSFLTLPFRSH</sequence>
<protein>
    <submittedName>
        <fullName evidence="2">Uncharacterized protein</fullName>
    </submittedName>
</protein>